<evidence type="ECO:0000313" key="3">
    <source>
        <dbReference type="Proteomes" id="UP000325780"/>
    </source>
</evidence>
<dbReference type="SUPFAM" id="SSF51322">
    <property type="entry name" value="Cyanovirin-N"/>
    <property type="match status" value="1"/>
</dbReference>
<reference evidence="2 3" key="1">
    <citation type="submission" date="2019-04" db="EMBL/GenBank/DDBJ databases">
        <title>Friends and foes A comparative genomics study of 23 Aspergillus species from section Flavi.</title>
        <authorList>
            <consortium name="DOE Joint Genome Institute"/>
            <person name="Kjaerbolling I."/>
            <person name="Vesth T."/>
            <person name="Frisvad J.C."/>
            <person name="Nybo J.L."/>
            <person name="Theobald S."/>
            <person name="Kildgaard S."/>
            <person name="Isbrandt T."/>
            <person name="Kuo A."/>
            <person name="Sato A."/>
            <person name="Lyhne E.K."/>
            <person name="Kogle M.E."/>
            <person name="Wiebenga A."/>
            <person name="Kun R.S."/>
            <person name="Lubbers R.J."/>
            <person name="Makela M.R."/>
            <person name="Barry K."/>
            <person name="Chovatia M."/>
            <person name="Clum A."/>
            <person name="Daum C."/>
            <person name="Haridas S."/>
            <person name="He G."/>
            <person name="LaButti K."/>
            <person name="Lipzen A."/>
            <person name="Mondo S."/>
            <person name="Riley R."/>
            <person name="Salamov A."/>
            <person name="Simmons B.A."/>
            <person name="Magnuson J.K."/>
            <person name="Henrissat B."/>
            <person name="Mortensen U.H."/>
            <person name="Larsen T.O."/>
            <person name="Devries R.P."/>
            <person name="Grigoriev I.V."/>
            <person name="Machida M."/>
            <person name="Baker S.E."/>
            <person name="Andersen M.R."/>
        </authorList>
    </citation>
    <scope>NUCLEOTIDE SEQUENCE [LARGE SCALE GENOMIC DNA]</scope>
    <source>
        <strain evidence="2 3">IBT 18842</strain>
    </source>
</reference>
<dbReference type="InterPro" id="IPR011058">
    <property type="entry name" value="Cyanovirin-N"/>
</dbReference>
<dbReference type="Pfam" id="PF08881">
    <property type="entry name" value="CVNH"/>
    <property type="match status" value="1"/>
</dbReference>
<dbReference type="OrthoDB" id="2441380at2759"/>
<dbReference type="PANTHER" id="PTHR42076">
    <property type="entry name" value="CYANOVIRIN-N HOMOLOG"/>
    <property type="match status" value="1"/>
</dbReference>
<accession>A0A5N6TZ56</accession>
<feature type="domain" description="Cyanovirin-N" evidence="1">
    <location>
        <begin position="2"/>
        <end position="107"/>
    </location>
</feature>
<organism evidence="2 3">
    <name type="scientific">Aspergillus avenaceus</name>
    <dbReference type="NCBI Taxonomy" id="36643"/>
    <lineage>
        <taxon>Eukaryota</taxon>
        <taxon>Fungi</taxon>
        <taxon>Dikarya</taxon>
        <taxon>Ascomycota</taxon>
        <taxon>Pezizomycotina</taxon>
        <taxon>Eurotiomycetes</taxon>
        <taxon>Eurotiomycetidae</taxon>
        <taxon>Eurotiales</taxon>
        <taxon>Aspergillaceae</taxon>
        <taxon>Aspergillus</taxon>
        <taxon>Aspergillus subgen. Circumdati</taxon>
    </lineage>
</organism>
<name>A0A5N6TZ56_ASPAV</name>
<proteinExistence type="predicted"/>
<dbReference type="Gene3D" id="2.30.60.10">
    <property type="entry name" value="Cyanovirin-N"/>
    <property type="match status" value="1"/>
</dbReference>
<dbReference type="PANTHER" id="PTHR42076:SF1">
    <property type="entry name" value="CYANOVIRIN-N DOMAIN-CONTAINING PROTEIN"/>
    <property type="match status" value="1"/>
</dbReference>
<dbReference type="SMART" id="SM01111">
    <property type="entry name" value="CVNH"/>
    <property type="match status" value="1"/>
</dbReference>
<sequence>MSFQKSCEDIRIEVRDDHTVLLAGAEIGDDEYVPAELILDEAIGNDNGFLSRDTTNFTETAENIELEFRDDGVWLTADLQQVDGEDRERQGINLSDHIENQGGSLVFIVSWL</sequence>
<dbReference type="InterPro" id="IPR036673">
    <property type="entry name" value="Cyanovirin-N_sf"/>
</dbReference>
<dbReference type="EMBL" id="ML742067">
    <property type="protein sequence ID" value="KAE8151630.1"/>
    <property type="molecule type" value="Genomic_DNA"/>
</dbReference>
<keyword evidence="3" id="KW-1185">Reference proteome</keyword>
<evidence type="ECO:0000313" key="2">
    <source>
        <dbReference type="EMBL" id="KAE8151630.1"/>
    </source>
</evidence>
<dbReference type="AlphaFoldDB" id="A0A5N6TZ56"/>
<evidence type="ECO:0000259" key="1">
    <source>
        <dbReference type="SMART" id="SM01111"/>
    </source>
</evidence>
<gene>
    <name evidence="2" type="ORF">BDV25DRAFT_152362</name>
</gene>
<dbReference type="Proteomes" id="UP000325780">
    <property type="component" value="Unassembled WGS sequence"/>
</dbReference>
<protein>
    <submittedName>
        <fullName evidence="2">Cyanovirin-N</fullName>
    </submittedName>
</protein>